<evidence type="ECO:0000313" key="1">
    <source>
        <dbReference type="EMBL" id="MPC97966.1"/>
    </source>
</evidence>
<sequence length="183" mass="19210">MTAVLTGVPPSGVSAAPLLSLPVPPPPPLVSQSSVGGLGGSLSLGGSLPFPYHPRLWPAPPLGLSTNLLRESPFSLLPFLPRQPPASLPAHVTSPAHAPHTLTSSPIGPITSPLFTSAGAYTKDAKLMTGEYLLAWFRAAWRRAAPGLTVARHHSRARWVNGKHTGAMEGEGRGRGVNVMNWF</sequence>
<dbReference type="AlphaFoldDB" id="A0A5B7JUG6"/>
<accession>A0A5B7JUG6</accession>
<dbReference type="Proteomes" id="UP000324222">
    <property type="component" value="Unassembled WGS sequence"/>
</dbReference>
<evidence type="ECO:0000313" key="2">
    <source>
        <dbReference type="Proteomes" id="UP000324222"/>
    </source>
</evidence>
<proteinExistence type="predicted"/>
<organism evidence="1 2">
    <name type="scientific">Portunus trituberculatus</name>
    <name type="common">Swimming crab</name>
    <name type="synonym">Neptunus trituberculatus</name>
    <dbReference type="NCBI Taxonomy" id="210409"/>
    <lineage>
        <taxon>Eukaryota</taxon>
        <taxon>Metazoa</taxon>
        <taxon>Ecdysozoa</taxon>
        <taxon>Arthropoda</taxon>
        <taxon>Crustacea</taxon>
        <taxon>Multicrustacea</taxon>
        <taxon>Malacostraca</taxon>
        <taxon>Eumalacostraca</taxon>
        <taxon>Eucarida</taxon>
        <taxon>Decapoda</taxon>
        <taxon>Pleocyemata</taxon>
        <taxon>Brachyura</taxon>
        <taxon>Eubrachyura</taxon>
        <taxon>Portunoidea</taxon>
        <taxon>Portunidae</taxon>
        <taxon>Portuninae</taxon>
        <taxon>Portunus</taxon>
    </lineage>
</organism>
<name>A0A5B7JUG6_PORTR</name>
<dbReference type="EMBL" id="VSRR010112217">
    <property type="protein sequence ID" value="MPC97966.1"/>
    <property type="molecule type" value="Genomic_DNA"/>
</dbReference>
<protein>
    <submittedName>
        <fullName evidence="1">Uncharacterized protein</fullName>
    </submittedName>
</protein>
<gene>
    <name evidence="1" type="ORF">E2C01_093313</name>
</gene>
<keyword evidence="2" id="KW-1185">Reference proteome</keyword>
<comment type="caution">
    <text evidence="1">The sequence shown here is derived from an EMBL/GenBank/DDBJ whole genome shotgun (WGS) entry which is preliminary data.</text>
</comment>
<reference evidence="1 2" key="1">
    <citation type="submission" date="2019-05" db="EMBL/GenBank/DDBJ databases">
        <title>Another draft genome of Portunus trituberculatus and its Hox gene families provides insights of decapod evolution.</title>
        <authorList>
            <person name="Jeong J.-H."/>
            <person name="Song I."/>
            <person name="Kim S."/>
            <person name="Choi T."/>
            <person name="Kim D."/>
            <person name="Ryu S."/>
            <person name="Kim W."/>
        </authorList>
    </citation>
    <scope>NUCLEOTIDE SEQUENCE [LARGE SCALE GENOMIC DNA]</scope>
    <source>
        <tissue evidence="1">Muscle</tissue>
    </source>
</reference>
<dbReference type="OrthoDB" id="6155966at2759"/>